<name>A0A2T5PA01_9PSED</name>
<reference evidence="2 3" key="1">
    <citation type="submission" date="2018-04" db="EMBL/GenBank/DDBJ databases">
        <title>Pseudomonas sp. nov., isolated from mangrove soil.</title>
        <authorList>
            <person name="Chen C."/>
        </authorList>
    </citation>
    <scope>NUCLEOTIDE SEQUENCE [LARGE SCALE GENOMIC DNA]</scope>
    <source>
        <strain evidence="2 3">TC-11</strain>
    </source>
</reference>
<dbReference type="NCBIfam" id="TIGR04214">
    <property type="entry name" value="CSLREA_Nterm"/>
    <property type="match status" value="1"/>
</dbReference>
<comment type="caution">
    <text evidence="2">The sequence shown here is derived from an EMBL/GenBank/DDBJ whole genome shotgun (WGS) entry which is preliminary data.</text>
</comment>
<feature type="signal peptide" evidence="1">
    <location>
        <begin position="1"/>
        <end position="21"/>
    </location>
</feature>
<proteinExistence type="predicted"/>
<accession>A0A2T5PA01</accession>
<gene>
    <name evidence="2" type="ORF">DBO85_10875</name>
</gene>
<protein>
    <recommendedName>
        <fullName evidence="4">CSLREA domain-containing protein</fullName>
    </recommendedName>
</protein>
<evidence type="ECO:0000256" key="1">
    <source>
        <dbReference type="SAM" id="SignalP"/>
    </source>
</evidence>
<dbReference type="SUPFAM" id="SSF51126">
    <property type="entry name" value="Pectin lyase-like"/>
    <property type="match status" value="1"/>
</dbReference>
<dbReference type="InterPro" id="IPR011050">
    <property type="entry name" value="Pectin_lyase_fold/virulence"/>
</dbReference>
<keyword evidence="3" id="KW-1185">Reference proteome</keyword>
<evidence type="ECO:0000313" key="3">
    <source>
        <dbReference type="Proteomes" id="UP000244064"/>
    </source>
</evidence>
<dbReference type="AlphaFoldDB" id="A0A2T5PA01"/>
<organism evidence="2 3">
    <name type="scientific">Pseudomonas mangrovi</name>
    <dbReference type="NCBI Taxonomy" id="2161748"/>
    <lineage>
        <taxon>Bacteria</taxon>
        <taxon>Pseudomonadati</taxon>
        <taxon>Pseudomonadota</taxon>
        <taxon>Gammaproteobacteria</taxon>
        <taxon>Pseudomonadales</taxon>
        <taxon>Pseudomonadaceae</taxon>
        <taxon>Pseudomonas</taxon>
    </lineage>
</organism>
<dbReference type="RefSeq" id="WP_108107273.1">
    <property type="nucleotide sequence ID" value="NZ_QASN01000017.1"/>
</dbReference>
<dbReference type="InterPro" id="IPR026457">
    <property type="entry name" value="CSLREA_Nterm"/>
</dbReference>
<dbReference type="OrthoDB" id="6772040at2"/>
<dbReference type="EMBL" id="QASN01000017">
    <property type="protein sequence ID" value="PTU74578.1"/>
    <property type="molecule type" value="Genomic_DNA"/>
</dbReference>
<dbReference type="Proteomes" id="UP000244064">
    <property type="component" value="Unassembled WGS sequence"/>
</dbReference>
<keyword evidence="1" id="KW-0732">Signal</keyword>
<evidence type="ECO:0008006" key="4">
    <source>
        <dbReference type="Google" id="ProtNLM"/>
    </source>
</evidence>
<sequence length="465" mass="48417">MRPTRYLSAFLSALLFSGALAAQPLLVTTTADDFDGICDSHCSLRDAIVVGNGAGSLRQITLPAGDYPLTRASGSDDNGYPVDEDLGHAGDLDILGQLVIRGAGRDSTRIIGTLNSRLIQVHPQARFGLYGVHLEGGDSIADGGALRNDGDAVLKSVYLVGNQVLVPAGYGLDESGARIAGVGGAIANFATLHLYDALLVGNLLDAADHSRTDGSALFNAGQLVVRDSAFAGNASAREFQDFGGAALVNVGTADIARSWFSHNSSGEDGQVSLFNGGSLKLSNSTLFDLEGLMNRRASNQGAIPDATLIHVTSVGGVINRGRMRVRNSLFAGNPYYFDQEYPDDCVTGGPEASFQAIGLLTSSPEGCPAGAYEEFAEVFNRLLYPRNEGDAASHPRGSLAWALALGEHGSYLQPRAVGLAVDAAVGSCAGHDQLAAPRPQDGDADEVPICDLGAIERSAMEAVQP</sequence>
<evidence type="ECO:0000313" key="2">
    <source>
        <dbReference type="EMBL" id="PTU74578.1"/>
    </source>
</evidence>
<feature type="chain" id="PRO_5015508098" description="CSLREA domain-containing protein" evidence="1">
    <location>
        <begin position="22"/>
        <end position="465"/>
    </location>
</feature>